<dbReference type="OMA" id="THIFACA"/>
<evidence type="ECO:0000256" key="1">
    <source>
        <dbReference type="ARBA" id="ARBA00004123"/>
    </source>
</evidence>
<dbReference type="PANTHER" id="PTHR37534">
    <property type="entry name" value="TRANSCRIPTIONAL ACTIVATOR PROTEIN UGA3"/>
    <property type="match status" value="1"/>
</dbReference>
<dbReference type="STRING" id="5627.A0A1C7MB40"/>
<dbReference type="Proteomes" id="UP000092993">
    <property type="component" value="Unassembled WGS sequence"/>
</dbReference>
<evidence type="ECO:0000256" key="2">
    <source>
        <dbReference type="ARBA" id="ARBA00023242"/>
    </source>
</evidence>
<dbReference type="OrthoDB" id="5419315at2759"/>
<dbReference type="PANTHER" id="PTHR37534:SF20">
    <property type="entry name" value="PRO1A C6 ZINK-FINGER PROTEIN"/>
    <property type="match status" value="1"/>
</dbReference>
<comment type="caution">
    <text evidence="4">The sequence shown here is derived from an EMBL/GenBank/DDBJ whole genome shotgun (WGS) entry which is preliminary data.</text>
</comment>
<feature type="region of interest" description="Disordered" evidence="3">
    <location>
        <begin position="81"/>
        <end position="109"/>
    </location>
</feature>
<reference evidence="4 5" key="1">
    <citation type="submission" date="2016-03" db="EMBL/GenBank/DDBJ databases">
        <title>Whole genome sequencing of Grifola frondosa 9006-11.</title>
        <authorList>
            <person name="Min B."/>
            <person name="Park H."/>
            <person name="Kim J.-G."/>
            <person name="Cho H."/>
            <person name="Oh Y.-L."/>
            <person name="Kong W.-S."/>
            <person name="Choi I.-G."/>
        </authorList>
    </citation>
    <scope>NUCLEOTIDE SEQUENCE [LARGE SCALE GENOMIC DNA]</scope>
    <source>
        <strain evidence="4 5">9006-11</strain>
    </source>
</reference>
<evidence type="ECO:0000256" key="3">
    <source>
        <dbReference type="SAM" id="MobiDB-lite"/>
    </source>
</evidence>
<accession>A0A1C7MB40</accession>
<comment type="subcellular location">
    <subcellularLocation>
        <location evidence="1">Nucleus</location>
    </subcellularLocation>
</comment>
<dbReference type="EMBL" id="LUGG01000009">
    <property type="protein sequence ID" value="OBZ72174.1"/>
    <property type="molecule type" value="Genomic_DNA"/>
</dbReference>
<keyword evidence="2" id="KW-0539">Nucleus</keyword>
<organism evidence="4 5">
    <name type="scientific">Grifola frondosa</name>
    <name type="common">Maitake</name>
    <name type="synonym">Polyporus frondosus</name>
    <dbReference type="NCBI Taxonomy" id="5627"/>
    <lineage>
        <taxon>Eukaryota</taxon>
        <taxon>Fungi</taxon>
        <taxon>Dikarya</taxon>
        <taxon>Basidiomycota</taxon>
        <taxon>Agaricomycotina</taxon>
        <taxon>Agaricomycetes</taxon>
        <taxon>Polyporales</taxon>
        <taxon>Grifolaceae</taxon>
        <taxon>Grifola</taxon>
    </lineage>
</organism>
<evidence type="ECO:0000313" key="4">
    <source>
        <dbReference type="EMBL" id="OBZ72174.1"/>
    </source>
</evidence>
<dbReference type="GO" id="GO:0005634">
    <property type="term" value="C:nucleus"/>
    <property type="evidence" value="ECO:0007669"/>
    <property type="project" value="UniProtKB-SubCell"/>
</dbReference>
<evidence type="ECO:0000313" key="5">
    <source>
        <dbReference type="Proteomes" id="UP000092993"/>
    </source>
</evidence>
<dbReference type="InterPro" id="IPR021858">
    <property type="entry name" value="Fun_TF"/>
</dbReference>
<dbReference type="AlphaFoldDB" id="A0A1C7MB40"/>
<sequence>MQPPRFLSLYRRLFGGGAGYWASAPHADLRMDALTGCPDEAILAVAEISALAHWKATELHGGSLSVRELIRRGDQIEQQLRQRSGVRQFDDRERASLEPGLSSTPPVNQAGGIPLPRGAVVFGASWHGCAAVLYLHTVLSESIPGVPEIVASVEQISSLLNKLPPSEFDRALVFPLFLTGCMTDNAMLRELVKHRFLLQDAAVGNVLLARTLMENVWARRASAYAQRPGGIVVDWRSTSEITGGACCSSKMTQFMSAVCDYRVCYRAESPPTHLCFRIALFTRLFRYSFSLS</sequence>
<protein>
    <submittedName>
        <fullName evidence="4">Uncharacterized protein</fullName>
    </submittedName>
</protein>
<gene>
    <name evidence="4" type="ORF">A0H81_07617</name>
</gene>
<keyword evidence="5" id="KW-1185">Reference proteome</keyword>
<proteinExistence type="predicted"/>
<dbReference type="Pfam" id="PF11951">
    <property type="entry name" value="Fungal_trans_2"/>
    <property type="match status" value="1"/>
</dbReference>
<name>A0A1C7MB40_GRIFR</name>